<sequence length="107" mass="12075">MSCERLTSIISAPCIEPPHHTFFVRLHHRSYRPDGFPFRFPAEDRLVAVQAPTADSALAVARYHYFLYGADFTLEARTPIVFDRVNRSVTFPDLPGLPDLPDIVSSS</sequence>
<dbReference type="AlphaFoldDB" id="A0A2T2X6M8"/>
<accession>A0A2T2X6M8</accession>
<comment type="caution">
    <text evidence="1">The sequence shown here is derived from an EMBL/GenBank/DDBJ whole genome shotgun (WGS) entry which is preliminary data.</text>
</comment>
<proteinExistence type="predicted"/>
<dbReference type="Proteomes" id="UP000242972">
    <property type="component" value="Unassembled WGS sequence"/>
</dbReference>
<evidence type="ECO:0000313" key="1">
    <source>
        <dbReference type="EMBL" id="PSR30161.1"/>
    </source>
</evidence>
<protein>
    <submittedName>
        <fullName evidence="1">Uncharacterized protein</fullName>
    </submittedName>
</protein>
<reference evidence="1 2" key="1">
    <citation type="journal article" date="2014" name="BMC Genomics">
        <title>Comparison of environmental and isolate Sulfobacillus genomes reveals diverse carbon, sulfur, nitrogen, and hydrogen metabolisms.</title>
        <authorList>
            <person name="Justice N.B."/>
            <person name="Norman A."/>
            <person name="Brown C.T."/>
            <person name="Singh A."/>
            <person name="Thomas B.C."/>
            <person name="Banfield J.F."/>
        </authorList>
    </citation>
    <scope>NUCLEOTIDE SEQUENCE [LARGE SCALE GENOMIC DNA]</scope>
    <source>
        <strain evidence="1">AMDSBA4</strain>
    </source>
</reference>
<dbReference type="EMBL" id="PXYW01000084">
    <property type="protein sequence ID" value="PSR30161.1"/>
    <property type="molecule type" value="Genomic_DNA"/>
</dbReference>
<organism evidence="1 2">
    <name type="scientific">Sulfobacillus benefaciens</name>
    <dbReference type="NCBI Taxonomy" id="453960"/>
    <lineage>
        <taxon>Bacteria</taxon>
        <taxon>Bacillati</taxon>
        <taxon>Bacillota</taxon>
        <taxon>Clostridia</taxon>
        <taxon>Eubacteriales</taxon>
        <taxon>Clostridiales Family XVII. Incertae Sedis</taxon>
        <taxon>Sulfobacillus</taxon>
    </lineage>
</organism>
<evidence type="ECO:0000313" key="2">
    <source>
        <dbReference type="Proteomes" id="UP000242972"/>
    </source>
</evidence>
<name>A0A2T2X6M8_9FIRM</name>
<gene>
    <name evidence="1" type="ORF">C7B46_18180</name>
</gene>